<comment type="catalytic activity">
    <reaction evidence="8 9">
        <text>tRNA(Gly) + glycine + ATP = glycyl-tRNA(Gly) + AMP + diphosphate</text>
        <dbReference type="Rhea" id="RHEA:16013"/>
        <dbReference type="Rhea" id="RHEA-COMP:9664"/>
        <dbReference type="Rhea" id="RHEA-COMP:9683"/>
        <dbReference type="ChEBI" id="CHEBI:30616"/>
        <dbReference type="ChEBI" id="CHEBI:33019"/>
        <dbReference type="ChEBI" id="CHEBI:57305"/>
        <dbReference type="ChEBI" id="CHEBI:78442"/>
        <dbReference type="ChEBI" id="CHEBI:78522"/>
        <dbReference type="ChEBI" id="CHEBI:456215"/>
        <dbReference type="EC" id="6.1.1.14"/>
    </reaction>
</comment>
<comment type="subcellular location">
    <subcellularLocation>
        <location evidence="9">Cytoplasm</location>
    </subcellularLocation>
</comment>
<evidence type="ECO:0000256" key="8">
    <source>
        <dbReference type="ARBA" id="ARBA00047937"/>
    </source>
</evidence>
<evidence type="ECO:0000313" key="10">
    <source>
        <dbReference type="EMBL" id="QCI15827.1"/>
    </source>
</evidence>
<evidence type="ECO:0000313" key="11">
    <source>
        <dbReference type="Proteomes" id="UP000298654"/>
    </source>
</evidence>
<dbReference type="FunFam" id="3.30.930.10:FF:000006">
    <property type="entry name" value="Glycine--tRNA ligase alpha subunit"/>
    <property type="match status" value="1"/>
</dbReference>
<comment type="similarity">
    <text evidence="1 9">Belongs to the class-II aminoacyl-tRNA synthetase family.</text>
</comment>
<proteinExistence type="inferred from homology"/>
<comment type="subunit">
    <text evidence="2 9">Tetramer of two alpha and two beta subunits.</text>
</comment>
<dbReference type="NCBIfam" id="NF006827">
    <property type="entry name" value="PRK09348.1"/>
    <property type="match status" value="1"/>
</dbReference>
<dbReference type="EC" id="6.1.1.14" evidence="9"/>
<dbReference type="GO" id="GO:0006426">
    <property type="term" value="P:glycyl-tRNA aminoacylation"/>
    <property type="evidence" value="ECO:0007669"/>
    <property type="project" value="UniProtKB-UniRule"/>
</dbReference>
<dbReference type="InterPro" id="IPR045864">
    <property type="entry name" value="aa-tRNA-synth_II/BPL/LPL"/>
</dbReference>
<dbReference type="PROSITE" id="PS50861">
    <property type="entry name" value="AA_TRNA_LIGASE_II_GLYAB"/>
    <property type="match status" value="1"/>
</dbReference>
<accession>A0A4D6XK86</accession>
<evidence type="ECO:0000256" key="1">
    <source>
        <dbReference type="ARBA" id="ARBA00008226"/>
    </source>
</evidence>
<dbReference type="GO" id="GO:0005524">
    <property type="term" value="F:ATP binding"/>
    <property type="evidence" value="ECO:0007669"/>
    <property type="project" value="UniProtKB-UniRule"/>
</dbReference>
<dbReference type="GO" id="GO:0004820">
    <property type="term" value="F:glycine-tRNA ligase activity"/>
    <property type="evidence" value="ECO:0007669"/>
    <property type="project" value="UniProtKB-UniRule"/>
</dbReference>
<dbReference type="NCBIfam" id="TIGR00388">
    <property type="entry name" value="glyQ"/>
    <property type="match status" value="1"/>
</dbReference>
<evidence type="ECO:0000256" key="9">
    <source>
        <dbReference type="HAMAP-Rule" id="MF_00254"/>
    </source>
</evidence>
<protein>
    <recommendedName>
        <fullName evidence="9">Glycine--tRNA ligase alpha subunit</fullName>
        <ecNumber evidence="9">6.1.1.14</ecNumber>
    </recommendedName>
    <alternativeName>
        <fullName evidence="9">Glycyl-tRNA synthetase alpha subunit</fullName>
        <shortName evidence="9">GlyRS</shortName>
    </alternativeName>
</protein>
<keyword evidence="3 9" id="KW-0436">Ligase</keyword>
<evidence type="ECO:0000256" key="6">
    <source>
        <dbReference type="ARBA" id="ARBA00022917"/>
    </source>
</evidence>
<dbReference type="RefSeq" id="WP_158364112.1">
    <property type="nucleotide sequence ID" value="NZ_CP034900.1"/>
</dbReference>
<dbReference type="PANTHER" id="PTHR30075:SF2">
    <property type="entry name" value="GLYCINE--TRNA LIGASE, CHLOROPLASTIC_MITOCHONDRIAL 2"/>
    <property type="match status" value="1"/>
</dbReference>
<dbReference type="Pfam" id="PF02091">
    <property type="entry name" value="tRNA-synt_2e"/>
    <property type="match status" value="1"/>
</dbReference>
<dbReference type="PANTHER" id="PTHR30075">
    <property type="entry name" value="GLYCYL-TRNA SYNTHETASE"/>
    <property type="match status" value="1"/>
</dbReference>
<dbReference type="OrthoDB" id="9802183at2"/>
<evidence type="ECO:0000256" key="5">
    <source>
        <dbReference type="ARBA" id="ARBA00022840"/>
    </source>
</evidence>
<name>A0A4D6XK86_9GAMM</name>
<dbReference type="Gene3D" id="3.30.930.10">
    <property type="entry name" value="Bira Bifunctional Protein, Domain 2"/>
    <property type="match status" value="1"/>
</dbReference>
<dbReference type="InterPro" id="IPR006194">
    <property type="entry name" value="Gly-tRNA-synth_heterodimer"/>
</dbReference>
<dbReference type="Proteomes" id="UP000298654">
    <property type="component" value="Chromosome"/>
</dbReference>
<evidence type="ECO:0000256" key="7">
    <source>
        <dbReference type="ARBA" id="ARBA00023146"/>
    </source>
</evidence>
<dbReference type="EMBL" id="CP034900">
    <property type="protein sequence ID" value="QCI15827.1"/>
    <property type="molecule type" value="Genomic_DNA"/>
</dbReference>
<keyword evidence="7 9" id="KW-0030">Aminoacyl-tRNA synthetase</keyword>
<reference evidence="10 11" key="2">
    <citation type="submission" date="2019-05" db="EMBL/GenBank/DDBJ databases">
        <title>Genome evolution of the obligate endosymbiont Buchnera aphidicola.</title>
        <authorList>
            <person name="Moran N.A."/>
        </authorList>
    </citation>
    <scope>NUCLEOTIDE SEQUENCE [LARGE SCALE GENOMIC DNA]</scope>
    <source>
        <strain evidence="10 11">Aar</strain>
    </source>
</reference>
<dbReference type="GO" id="GO:0005829">
    <property type="term" value="C:cytosol"/>
    <property type="evidence" value="ECO:0007669"/>
    <property type="project" value="TreeGrafter"/>
</dbReference>
<dbReference type="PRINTS" id="PR01044">
    <property type="entry name" value="TRNASYNTHGA"/>
</dbReference>
<dbReference type="InterPro" id="IPR002310">
    <property type="entry name" value="Gly-tRNA_ligase_asu"/>
</dbReference>
<dbReference type="AlphaFoldDB" id="A0A4D6XK86"/>
<organism evidence="10 11">
    <name type="scientific">Buchnera aphidicola</name>
    <name type="common">Artemisaphis artemisicola</name>
    <dbReference type="NCBI Taxonomy" id="1241836"/>
    <lineage>
        <taxon>Bacteria</taxon>
        <taxon>Pseudomonadati</taxon>
        <taxon>Pseudomonadota</taxon>
        <taxon>Gammaproteobacteria</taxon>
        <taxon>Enterobacterales</taxon>
        <taxon>Erwiniaceae</taxon>
        <taxon>Buchnera</taxon>
    </lineage>
</organism>
<sequence>MKNYHNTFYNLILTLETYWLKQGCTIFQPLDLPVGAGTFHNRTFFGTIGPEPISAAYVQSCRRPSDGRYAKNPNRLQHYYQFQVIVKPSPKNIQNIYLDSLNLLNIDQSIHDIRFVEDNWENPTLGAWGIGWEVWLNGMEITQFTYFQQVGGLECNPVTVEITYGLERIAMHMQNKSKVYDLIWNKNQHYKITYGDIFQQDEIEQSKYNFKYSNIDFLFSSFELYEIEAKKLINLKEPLLLVSYEKTLQANHIFNLLDARKVISSNERQNYILRIRKLTTQIAKEYLNYRKNLSFPSFPKKREKNDKKKSFD</sequence>
<evidence type="ECO:0000256" key="2">
    <source>
        <dbReference type="ARBA" id="ARBA00011209"/>
    </source>
</evidence>
<evidence type="ECO:0000256" key="3">
    <source>
        <dbReference type="ARBA" id="ARBA00022598"/>
    </source>
</evidence>
<dbReference type="HAMAP" id="MF_00254">
    <property type="entry name" value="Gly_tRNA_synth_alpha"/>
    <property type="match status" value="1"/>
</dbReference>
<gene>
    <name evidence="9 10" type="primary">glyQ</name>
    <name evidence="10" type="ORF">D9V59_00660</name>
</gene>
<keyword evidence="5 9" id="KW-0067">ATP-binding</keyword>
<dbReference type="SUPFAM" id="SSF55681">
    <property type="entry name" value="Class II aaRS and biotin synthetases"/>
    <property type="match status" value="1"/>
</dbReference>
<dbReference type="Gene3D" id="1.20.58.180">
    <property type="entry name" value="Class II aaRS and biotin synthetases, domain 2"/>
    <property type="match status" value="1"/>
</dbReference>
<reference evidence="10 11" key="1">
    <citation type="submission" date="2018-12" db="EMBL/GenBank/DDBJ databases">
        <authorList>
            <person name="Chong R.A."/>
        </authorList>
    </citation>
    <scope>NUCLEOTIDE SEQUENCE [LARGE SCALE GENOMIC DNA]</scope>
    <source>
        <strain evidence="10 11">Aar</strain>
    </source>
</reference>
<keyword evidence="4 9" id="KW-0547">Nucleotide-binding</keyword>
<keyword evidence="9" id="KW-0963">Cytoplasm</keyword>
<evidence type="ECO:0000256" key="4">
    <source>
        <dbReference type="ARBA" id="ARBA00022741"/>
    </source>
</evidence>
<keyword evidence="6 9" id="KW-0648">Protein biosynthesis</keyword>